<accession>A0A381YC55</accession>
<reference evidence="3" key="1">
    <citation type="submission" date="2018-05" db="EMBL/GenBank/DDBJ databases">
        <authorList>
            <person name="Lanie J.A."/>
            <person name="Ng W.-L."/>
            <person name="Kazmierczak K.M."/>
            <person name="Andrzejewski T.M."/>
            <person name="Davidsen T.M."/>
            <person name="Wayne K.J."/>
            <person name="Tettelin H."/>
            <person name="Glass J.I."/>
            <person name="Rusch D."/>
            <person name="Podicherti R."/>
            <person name="Tsui H.-C.T."/>
            <person name="Winkler M.E."/>
        </authorList>
    </citation>
    <scope>NUCLEOTIDE SEQUENCE</scope>
</reference>
<evidence type="ECO:0000259" key="2">
    <source>
        <dbReference type="Pfam" id="PF03061"/>
    </source>
</evidence>
<dbReference type="Gene3D" id="3.10.129.10">
    <property type="entry name" value="Hotdog Thioesterase"/>
    <property type="match status" value="1"/>
</dbReference>
<dbReference type="InterPro" id="IPR006683">
    <property type="entry name" value="Thioestr_dom"/>
</dbReference>
<feature type="domain" description="Thioesterase" evidence="2">
    <location>
        <begin position="65"/>
        <end position="153"/>
    </location>
</feature>
<protein>
    <recommendedName>
        <fullName evidence="2">Thioesterase domain-containing protein</fullName>
    </recommendedName>
</protein>
<evidence type="ECO:0000256" key="1">
    <source>
        <dbReference type="ARBA" id="ARBA00022801"/>
    </source>
</evidence>
<sequence>MHNRMNQERLESLDRGQILAAVAKTFEERIPFNRILGFDIELQKDGTAKLSFQMRNELIGNFLRGNLHGGVISSSLDVVGGLVAFVALLDQNPVQSFDEGSEQFSKLGTVDLRVDFLRPGLGDSFVAAGFKLRAGRRIAVARMELHNDSGALIAVGTGTYSIG</sequence>
<dbReference type="NCBIfam" id="TIGR00369">
    <property type="entry name" value="unchar_dom_1"/>
    <property type="match status" value="1"/>
</dbReference>
<dbReference type="InterPro" id="IPR003736">
    <property type="entry name" value="PAAI_dom"/>
</dbReference>
<dbReference type="NCBIfam" id="NF008675">
    <property type="entry name" value="PRK11688.1"/>
    <property type="match status" value="1"/>
</dbReference>
<dbReference type="EMBL" id="UINC01017785">
    <property type="protein sequence ID" value="SVA74123.1"/>
    <property type="molecule type" value="Genomic_DNA"/>
</dbReference>
<dbReference type="CDD" id="cd03443">
    <property type="entry name" value="PaaI_thioesterase"/>
    <property type="match status" value="1"/>
</dbReference>
<organism evidence="3">
    <name type="scientific">marine metagenome</name>
    <dbReference type="NCBI Taxonomy" id="408172"/>
    <lineage>
        <taxon>unclassified sequences</taxon>
        <taxon>metagenomes</taxon>
        <taxon>ecological metagenomes</taxon>
    </lineage>
</organism>
<dbReference type="AlphaFoldDB" id="A0A381YC55"/>
<dbReference type="GO" id="GO:0016787">
    <property type="term" value="F:hydrolase activity"/>
    <property type="evidence" value="ECO:0007669"/>
    <property type="project" value="UniProtKB-KW"/>
</dbReference>
<keyword evidence="1" id="KW-0378">Hydrolase</keyword>
<name>A0A381YC55_9ZZZZ</name>
<dbReference type="Pfam" id="PF03061">
    <property type="entry name" value="4HBT"/>
    <property type="match status" value="1"/>
</dbReference>
<dbReference type="InterPro" id="IPR029069">
    <property type="entry name" value="HotDog_dom_sf"/>
</dbReference>
<evidence type="ECO:0000313" key="3">
    <source>
        <dbReference type="EMBL" id="SVA74123.1"/>
    </source>
</evidence>
<dbReference type="SUPFAM" id="SSF54637">
    <property type="entry name" value="Thioesterase/thiol ester dehydrase-isomerase"/>
    <property type="match status" value="1"/>
</dbReference>
<gene>
    <name evidence="3" type="ORF">METZ01_LOCUS126977</name>
</gene>
<proteinExistence type="predicted"/>